<dbReference type="EMBL" id="FNED01000001">
    <property type="protein sequence ID" value="SDH98346.1"/>
    <property type="molecule type" value="Genomic_DNA"/>
</dbReference>
<dbReference type="AlphaFoldDB" id="A0A1G8GVB3"/>
<reference evidence="2 3" key="1">
    <citation type="submission" date="2016-10" db="EMBL/GenBank/DDBJ databases">
        <authorList>
            <person name="de Groot N.N."/>
        </authorList>
    </citation>
    <scope>NUCLEOTIDE SEQUENCE [LARGE SCALE GENOMIC DNA]</scope>
    <source>
        <strain evidence="2 3">DSM 2895</strain>
    </source>
</reference>
<dbReference type="RefSeq" id="WP_235355988.1">
    <property type="nucleotide sequence ID" value="NZ_BJOA01000026.1"/>
</dbReference>
<dbReference type="GeneID" id="42308050"/>
<keyword evidence="1" id="KW-0812">Transmembrane</keyword>
<feature type="transmembrane region" description="Helical" evidence="1">
    <location>
        <begin position="88"/>
        <end position="108"/>
    </location>
</feature>
<keyword evidence="1" id="KW-1133">Transmembrane helix</keyword>
<accession>A0A1G8GVB3</accession>
<feature type="transmembrane region" description="Helical" evidence="1">
    <location>
        <begin position="5"/>
        <end position="22"/>
    </location>
</feature>
<feature type="transmembrane region" description="Helical" evidence="1">
    <location>
        <begin position="64"/>
        <end position="82"/>
    </location>
</feature>
<sequence length="118" mass="13052">MTTLLMKIIMCPLVVILASYLFPNVNYSALSQPIVVGLVLALAGTMMEYLFLREGTLWMNTGMDFVASSVIVYFMTLFFIGARVTVLGAILTGLLLAITEHFTHVYLIQSGKTRKIPT</sequence>
<evidence type="ECO:0000256" key="1">
    <source>
        <dbReference type="SAM" id="Phobius"/>
    </source>
</evidence>
<proteinExistence type="predicted"/>
<evidence type="ECO:0000313" key="3">
    <source>
        <dbReference type="Proteomes" id="UP000182836"/>
    </source>
</evidence>
<name>A0A1G8GVB3_ANEMI</name>
<keyword evidence="1" id="KW-0472">Membrane</keyword>
<feature type="transmembrane region" description="Helical" evidence="1">
    <location>
        <begin position="34"/>
        <end position="52"/>
    </location>
</feature>
<gene>
    <name evidence="2" type="ORF">SAMN04487909_101127</name>
</gene>
<dbReference type="Proteomes" id="UP000182836">
    <property type="component" value="Unassembled WGS sequence"/>
</dbReference>
<evidence type="ECO:0000313" key="2">
    <source>
        <dbReference type="EMBL" id="SDH98346.1"/>
    </source>
</evidence>
<protein>
    <recommendedName>
        <fullName evidence="4">DUF2512 family protein</fullName>
    </recommendedName>
</protein>
<evidence type="ECO:0008006" key="4">
    <source>
        <dbReference type="Google" id="ProtNLM"/>
    </source>
</evidence>
<organism evidence="2 3">
    <name type="scientific">Aneurinibacillus migulanus</name>
    <name type="common">Bacillus migulanus</name>
    <dbReference type="NCBI Taxonomy" id="47500"/>
    <lineage>
        <taxon>Bacteria</taxon>
        <taxon>Bacillati</taxon>
        <taxon>Bacillota</taxon>
        <taxon>Bacilli</taxon>
        <taxon>Bacillales</taxon>
        <taxon>Paenibacillaceae</taxon>
        <taxon>Aneurinibacillus group</taxon>
        <taxon>Aneurinibacillus</taxon>
    </lineage>
</organism>